<dbReference type="PRINTS" id="PR00838">
    <property type="entry name" value="V5ALLERGEN"/>
</dbReference>
<proteinExistence type="predicted"/>
<organism evidence="3 4">
    <name type="scientific">Sphingomonas sanxanigenens</name>
    <dbReference type="NCBI Taxonomy" id="397260"/>
    <lineage>
        <taxon>Bacteria</taxon>
        <taxon>Pseudomonadati</taxon>
        <taxon>Pseudomonadota</taxon>
        <taxon>Alphaproteobacteria</taxon>
        <taxon>Sphingomonadales</taxon>
        <taxon>Sphingomonadaceae</taxon>
        <taxon>Sphingomonas</taxon>
    </lineage>
</organism>
<dbReference type="PANTHER" id="PTHR10334">
    <property type="entry name" value="CYSTEINE-RICH SECRETORY PROTEIN-RELATED"/>
    <property type="match status" value="1"/>
</dbReference>
<comment type="caution">
    <text evidence="3">The sequence shown here is derived from an EMBL/GenBank/DDBJ whole genome shotgun (WGS) entry which is preliminary data.</text>
</comment>
<evidence type="ECO:0000256" key="1">
    <source>
        <dbReference type="SAM" id="MobiDB-lite"/>
    </source>
</evidence>
<name>A0A2W5CAA2_9SPHN</name>
<dbReference type="Pfam" id="PF00188">
    <property type="entry name" value="CAP"/>
    <property type="match status" value="1"/>
</dbReference>
<dbReference type="InterPro" id="IPR035940">
    <property type="entry name" value="CAP_sf"/>
</dbReference>
<gene>
    <name evidence="3" type="ORF">DI623_03905</name>
</gene>
<accession>A0A2W5CAA2</accession>
<evidence type="ECO:0000313" key="3">
    <source>
        <dbReference type="EMBL" id="PZO91248.1"/>
    </source>
</evidence>
<dbReference type="InterPro" id="IPR002413">
    <property type="entry name" value="V5_allergen-like"/>
</dbReference>
<dbReference type="Gene3D" id="3.40.33.10">
    <property type="entry name" value="CAP"/>
    <property type="match status" value="1"/>
</dbReference>
<feature type="region of interest" description="Disordered" evidence="1">
    <location>
        <begin position="69"/>
        <end position="92"/>
    </location>
</feature>
<dbReference type="EMBL" id="QFNN01000012">
    <property type="protein sequence ID" value="PZO91248.1"/>
    <property type="molecule type" value="Genomic_DNA"/>
</dbReference>
<dbReference type="AlphaFoldDB" id="A0A2W5CAA2"/>
<sequence length="172" mass="18884">MAHGAKRLLILLAAFPFVTGSVGQSTNFDVRLLAAQNRERSTLGLDRLEWDEGLAADARQWAKALAATNSFEHSRDDPDDPDPQGENLWAGTPGAFGPEQMVGLWVAEKKNYRPGRIPNVSRTGDFEDVGHYTQIVWRDTHRVGCALARGAEEDVLVCRYSSGGNVIGEKAY</sequence>
<feature type="domain" description="SCP" evidence="2">
    <location>
        <begin position="27"/>
        <end position="168"/>
    </location>
</feature>
<evidence type="ECO:0000259" key="2">
    <source>
        <dbReference type="SMART" id="SM00198"/>
    </source>
</evidence>
<dbReference type="InterPro" id="IPR001283">
    <property type="entry name" value="CRISP-related"/>
</dbReference>
<evidence type="ECO:0000313" key="4">
    <source>
        <dbReference type="Proteomes" id="UP000249066"/>
    </source>
</evidence>
<protein>
    <submittedName>
        <fullName evidence="3">SCP-like extracellular</fullName>
    </submittedName>
</protein>
<dbReference type="InterPro" id="IPR018244">
    <property type="entry name" value="Allrgn_V5/Tpx1_CS"/>
</dbReference>
<dbReference type="SMART" id="SM00198">
    <property type="entry name" value="SCP"/>
    <property type="match status" value="1"/>
</dbReference>
<dbReference type="SUPFAM" id="SSF55797">
    <property type="entry name" value="PR-1-like"/>
    <property type="match status" value="1"/>
</dbReference>
<dbReference type="InterPro" id="IPR014044">
    <property type="entry name" value="CAP_dom"/>
</dbReference>
<dbReference type="Proteomes" id="UP000249066">
    <property type="component" value="Unassembled WGS sequence"/>
</dbReference>
<dbReference type="GO" id="GO:0005576">
    <property type="term" value="C:extracellular region"/>
    <property type="evidence" value="ECO:0007669"/>
    <property type="project" value="InterPro"/>
</dbReference>
<dbReference type="PROSITE" id="PS01009">
    <property type="entry name" value="CRISP_1"/>
    <property type="match status" value="1"/>
</dbReference>
<reference evidence="3 4" key="1">
    <citation type="submission" date="2017-08" db="EMBL/GenBank/DDBJ databases">
        <title>Infants hospitalized years apart are colonized by the same room-sourced microbial strains.</title>
        <authorList>
            <person name="Brooks B."/>
            <person name="Olm M.R."/>
            <person name="Firek B.A."/>
            <person name="Baker R."/>
            <person name="Thomas B.C."/>
            <person name="Morowitz M.J."/>
            <person name="Banfield J.F."/>
        </authorList>
    </citation>
    <scope>NUCLEOTIDE SEQUENCE [LARGE SCALE GENOMIC DNA]</scope>
    <source>
        <strain evidence="3">S2_018_000_R2_101</strain>
    </source>
</reference>
<dbReference type="PRINTS" id="PR00837">
    <property type="entry name" value="V5TPXLIKE"/>
</dbReference>